<dbReference type="InterPro" id="IPR051621">
    <property type="entry name" value="T2SS_protein_J"/>
</dbReference>
<dbReference type="Proteomes" id="UP000236449">
    <property type="component" value="Unassembled WGS sequence"/>
</dbReference>
<evidence type="ECO:0000256" key="6">
    <source>
        <dbReference type="ARBA" id="ARBA00022692"/>
    </source>
</evidence>
<organism evidence="13 14">
    <name type="scientific">Vibrio diazotrophicus</name>
    <dbReference type="NCBI Taxonomy" id="685"/>
    <lineage>
        <taxon>Bacteria</taxon>
        <taxon>Pseudomonadati</taxon>
        <taxon>Pseudomonadota</taxon>
        <taxon>Gammaproteobacteria</taxon>
        <taxon>Vibrionales</taxon>
        <taxon>Vibrionaceae</taxon>
        <taxon>Vibrio</taxon>
    </lineage>
</organism>
<dbReference type="InterPro" id="IPR045584">
    <property type="entry name" value="Pilin-like"/>
</dbReference>
<protein>
    <recommendedName>
        <fullName evidence="2">Type II secretion system protein H</fullName>
    </recommendedName>
    <alternativeName>
        <fullName evidence="10">General secretion pathway protein H</fullName>
    </alternativeName>
</protein>
<dbReference type="EMBL" id="POSK01000007">
    <property type="protein sequence ID" value="PNI04699.1"/>
    <property type="molecule type" value="Genomic_DNA"/>
</dbReference>
<dbReference type="PRINTS" id="PR00885">
    <property type="entry name" value="BCTERIALGSPH"/>
</dbReference>
<dbReference type="InterPro" id="IPR002416">
    <property type="entry name" value="T2SS_protein-GspH"/>
</dbReference>
<proteinExistence type="inferred from homology"/>
<dbReference type="InterPro" id="IPR012902">
    <property type="entry name" value="N_methyl_site"/>
</dbReference>
<evidence type="ECO:0000313" key="13">
    <source>
        <dbReference type="EMBL" id="PNI04699.1"/>
    </source>
</evidence>
<reference evidence="13 14" key="1">
    <citation type="submission" date="2018-01" db="EMBL/GenBank/DDBJ databases">
        <title>Draft genome sequences of six Vibrio diazotrophicus strains isolated from deep-sea sediments of the Baltic Sea.</title>
        <authorList>
            <person name="Castillo D."/>
            <person name="Vandieken V."/>
            <person name="Chiang O."/>
            <person name="Middelboe M."/>
        </authorList>
    </citation>
    <scope>NUCLEOTIDE SEQUENCE [LARGE SCALE GENOMIC DNA]</scope>
    <source>
        <strain evidence="13 14">60.27F</strain>
    </source>
</reference>
<dbReference type="OrthoDB" id="5730913at2"/>
<dbReference type="NCBIfam" id="TIGR01708">
    <property type="entry name" value="typeII_sec_gspH"/>
    <property type="match status" value="1"/>
</dbReference>
<dbReference type="PANTHER" id="PTHR39583">
    <property type="entry name" value="TYPE II SECRETION SYSTEM PROTEIN J-RELATED"/>
    <property type="match status" value="1"/>
</dbReference>
<evidence type="ECO:0000256" key="1">
    <source>
        <dbReference type="ARBA" id="ARBA00004377"/>
    </source>
</evidence>
<comment type="caution">
    <text evidence="13">The sequence shown here is derived from an EMBL/GenBank/DDBJ whole genome shotgun (WGS) entry which is preliminary data.</text>
</comment>
<dbReference type="InterPro" id="IPR022346">
    <property type="entry name" value="T2SS_GspH"/>
</dbReference>
<evidence type="ECO:0000256" key="5">
    <source>
        <dbReference type="ARBA" id="ARBA00022519"/>
    </source>
</evidence>
<evidence type="ECO:0000256" key="10">
    <source>
        <dbReference type="ARBA" id="ARBA00030775"/>
    </source>
</evidence>
<evidence type="ECO:0000256" key="8">
    <source>
        <dbReference type="ARBA" id="ARBA00023136"/>
    </source>
</evidence>
<evidence type="ECO:0000313" key="14">
    <source>
        <dbReference type="Proteomes" id="UP000236449"/>
    </source>
</evidence>
<dbReference type="GO" id="GO:0015628">
    <property type="term" value="P:protein secretion by the type II secretion system"/>
    <property type="evidence" value="ECO:0007669"/>
    <property type="project" value="InterPro"/>
</dbReference>
<comment type="similarity">
    <text evidence="9">Belongs to the GSP H family.</text>
</comment>
<dbReference type="GO" id="GO:0015627">
    <property type="term" value="C:type II protein secretion system complex"/>
    <property type="evidence" value="ECO:0007669"/>
    <property type="project" value="InterPro"/>
</dbReference>
<evidence type="ECO:0000259" key="12">
    <source>
        <dbReference type="Pfam" id="PF12019"/>
    </source>
</evidence>
<keyword evidence="3" id="KW-1003">Cell membrane</keyword>
<evidence type="ECO:0000256" key="3">
    <source>
        <dbReference type="ARBA" id="ARBA00022475"/>
    </source>
</evidence>
<keyword evidence="5" id="KW-0997">Cell inner membrane</keyword>
<dbReference type="Pfam" id="PF12019">
    <property type="entry name" value="GspH"/>
    <property type="match status" value="1"/>
</dbReference>
<evidence type="ECO:0000256" key="2">
    <source>
        <dbReference type="ARBA" id="ARBA00021549"/>
    </source>
</evidence>
<evidence type="ECO:0000256" key="7">
    <source>
        <dbReference type="ARBA" id="ARBA00022989"/>
    </source>
</evidence>
<dbReference type="AlphaFoldDB" id="A0A2J8I2F3"/>
<feature type="domain" description="General secretion pathway GspH" evidence="12">
    <location>
        <begin position="41"/>
        <end position="175"/>
    </location>
</feature>
<dbReference type="RefSeq" id="WP_102966352.1">
    <property type="nucleotide sequence ID" value="NZ_POSK01000007.1"/>
</dbReference>
<comment type="subcellular location">
    <subcellularLocation>
        <location evidence="1">Cell inner membrane</location>
        <topology evidence="1">Single-pass membrane protein</topology>
    </subcellularLocation>
</comment>
<sequence>MKQSRGFTLLEILLVLVLISVSTVAVIATFPVSHKDEAKLAAQSLFQRIQLINEEAILSGRDFGLRVDDLNRAFLFVELSEDGWKMLEKRKFGSELKLPSELVIDFQLGGNAWVKDEQMFDPEPLFDQEMFAEKKQLPPPQVFILSSGEVTPFVVSIHPKQSPTESWRIVVEENGQIRLFAPGEQDEKA</sequence>
<evidence type="ECO:0000256" key="9">
    <source>
        <dbReference type="ARBA" id="ARBA00025772"/>
    </source>
</evidence>
<evidence type="ECO:0000256" key="4">
    <source>
        <dbReference type="ARBA" id="ARBA00022481"/>
    </source>
</evidence>
<feature type="transmembrane region" description="Helical" evidence="11">
    <location>
        <begin position="12"/>
        <end position="32"/>
    </location>
</feature>
<keyword evidence="8 11" id="KW-0472">Membrane</keyword>
<accession>A0A2J8I2F3</accession>
<keyword evidence="4" id="KW-0488">Methylation</keyword>
<keyword evidence="6 11" id="KW-0812">Transmembrane</keyword>
<evidence type="ECO:0000256" key="11">
    <source>
        <dbReference type="SAM" id="Phobius"/>
    </source>
</evidence>
<name>A0A2J8I2F3_VIBDI</name>
<gene>
    <name evidence="13" type="primary">gspH</name>
    <name evidence="13" type="ORF">C1N32_12505</name>
</gene>
<dbReference type="InterPro" id="IPR049875">
    <property type="entry name" value="TypeII_GspH"/>
</dbReference>
<keyword evidence="7 11" id="KW-1133">Transmembrane helix</keyword>
<dbReference type="PROSITE" id="PS00409">
    <property type="entry name" value="PROKAR_NTER_METHYL"/>
    <property type="match status" value="1"/>
</dbReference>
<dbReference type="GO" id="GO:0005886">
    <property type="term" value="C:plasma membrane"/>
    <property type="evidence" value="ECO:0007669"/>
    <property type="project" value="UniProtKB-SubCell"/>
</dbReference>
<dbReference type="NCBIfam" id="TIGR02532">
    <property type="entry name" value="IV_pilin_GFxxxE"/>
    <property type="match status" value="1"/>
</dbReference>
<dbReference type="Gene3D" id="3.55.40.10">
    <property type="entry name" value="minor pseudopilin epsh domain"/>
    <property type="match status" value="1"/>
</dbReference>
<dbReference type="Pfam" id="PF07963">
    <property type="entry name" value="N_methyl"/>
    <property type="match status" value="1"/>
</dbReference>
<dbReference type="PANTHER" id="PTHR39583:SF2">
    <property type="entry name" value="TYPE II SECRETION SYSTEM PROTEIN J"/>
    <property type="match status" value="1"/>
</dbReference>
<dbReference type="SUPFAM" id="SSF54523">
    <property type="entry name" value="Pili subunits"/>
    <property type="match status" value="1"/>
</dbReference>